<feature type="non-terminal residue" evidence="1">
    <location>
        <position position="1"/>
    </location>
</feature>
<protein>
    <recommendedName>
        <fullName evidence="3">ISXO2-like transposase domain-containing protein</fullName>
    </recommendedName>
</protein>
<reference evidence="1 2" key="1">
    <citation type="submission" date="2015-09" db="EMBL/GenBank/DDBJ databases">
        <title>Trachymyrmex cornetzi WGS genome.</title>
        <authorList>
            <person name="Nygaard S."/>
            <person name="Hu H."/>
            <person name="Boomsma J."/>
            <person name="Zhang G."/>
        </authorList>
    </citation>
    <scope>NUCLEOTIDE SEQUENCE [LARGE SCALE GENOMIC DNA]</scope>
    <source>
        <strain evidence="1">Tcor2-1</strain>
        <tissue evidence="1">Whole body</tissue>
    </source>
</reference>
<dbReference type="PANTHER" id="PTHR47163">
    <property type="entry name" value="DDE_TNP_IS1595 DOMAIN-CONTAINING PROTEIN"/>
    <property type="match status" value="1"/>
</dbReference>
<gene>
    <name evidence="1" type="ORF">ALC57_01419</name>
</gene>
<evidence type="ECO:0000313" key="1">
    <source>
        <dbReference type="EMBL" id="KYN29146.1"/>
    </source>
</evidence>
<evidence type="ECO:0000313" key="2">
    <source>
        <dbReference type="Proteomes" id="UP000078492"/>
    </source>
</evidence>
<evidence type="ECO:0008006" key="3">
    <source>
        <dbReference type="Google" id="ProtNLM"/>
    </source>
</evidence>
<dbReference type="EMBL" id="KQ978700">
    <property type="protein sequence ID" value="KYN29146.1"/>
    <property type="molecule type" value="Genomic_DNA"/>
</dbReference>
<dbReference type="AlphaFoldDB" id="A0A151JPT7"/>
<dbReference type="Proteomes" id="UP000078492">
    <property type="component" value="Unassembled WGS sequence"/>
</dbReference>
<dbReference type="PANTHER" id="PTHR47163:SF2">
    <property type="entry name" value="SI:DKEY-17M8.2"/>
    <property type="match status" value="1"/>
</dbReference>
<dbReference type="InterPro" id="IPR053164">
    <property type="entry name" value="IS1016-like_transposase"/>
</dbReference>
<proteinExistence type="predicted"/>
<sequence length="76" mass="9385">VNHAENFVNPRTSVHTQNIERLWRDMKGVLPRYGTSKVHYEHYLAEFMFKRNYPLQERIDIFFDIMARFYSPYRDQ</sequence>
<keyword evidence="2" id="KW-1185">Reference proteome</keyword>
<accession>A0A151JPT7</accession>
<name>A0A151JPT7_9HYME</name>
<organism evidence="1 2">
    <name type="scientific">Trachymyrmex cornetzi</name>
    <dbReference type="NCBI Taxonomy" id="471704"/>
    <lineage>
        <taxon>Eukaryota</taxon>
        <taxon>Metazoa</taxon>
        <taxon>Ecdysozoa</taxon>
        <taxon>Arthropoda</taxon>
        <taxon>Hexapoda</taxon>
        <taxon>Insecta</taxon>
        <taxon>Pterygota</taxon>
        <taxon>Neoptera</taxon>
        <taxon>Endopterygota</taxon>
        <taxon>Hymenoptera</taxon>
        <taxon>Apocrita</taxon>
        <taxon>Aculeata</taxon>
        <taxon>Formicoidea</taxon>
        <taxon>Formicidae</taxon>
        <taxon>Myrmicinae</taxon>
        <taxon>Trachymyrmex</taxon>
    </lineage>
</organism>